<gene>
    <name evidence="2" type="ORF">SAMN06295916_0314</name>
</gene>
<feature type="transmembrane region" description="Helical" evidence="1">
    <location>
        <begin position="16"/>
        <end position="36"/>
    </location>
</feature>
<protein>
    <submittedName>
        <fullName evidence="2">Uncharacterized protein</fullName>
    </submittedName>
</protein>
<keyword evidence="1" id="KW-0472">Membrane</keyword>
<organism evidence="2 3">
    <name type="scientific">Polynucleobacter victoriensis</name>
    <dbReference type="NCBI Taxonomy" id="2049319"/>
    <lineage>
        <taxon>Bacteria</taxon>
        <taxon>Pseudomonadati</taxon>
        <taxon>Pseudomonadota</taxon>
        <taxon>Betaproteobacteria</taxon>
        <taxon>Burkholderiales</taxon>
        <taxon>Burkholderiaceae</taxon>
        <taxon>Polynucleobacter</taxon>
    </lineage>
</organism>
<proteinExistence type="predicted"/>
<dbReference type="Proteomes" id="UP000197215">
    <property type="component" value="Unassembled WGS sequence"/>
</dbReference>
<reference evidence="2 3" key="1">
    <citation type="submission" date="2017-06" db="EMBL/GenBank/DDBJ databases">
        <authorList>
            <person name="Kim H.J."/>
            <person name="Triplett B.A."/>
        </authorList>
    </citation>
    <scope>NUCLEOTIDE SEQUENCE [LARGE SCALE GENOMIC DNA]</scope>
    <source>
        <strain evidence="2 3">MWH-VicM1</strain>
    </source>
</reference>
<evidence type="ECO:0000256" key="1">
    <source>
        <dbReference type="SAM" id="Phobius"/>
    </source>
</evidence>
<evidence type="ECO:0000313" key="3">
    <source>
        <dbReference type="Proteomes" id="UP000197215"/>
    </source>
</evidence>
<sequence length="90" mass="9804">MSQEIGKPVQDAESTLDLLGVIFGVSLAILSVYLIIDKHFFIDFVHGTHDVLLFGVLTFIALIASIILIIKSLPPVSSDGSGDYREQTPF</sequence>
<feature type="transmembrane region" description="Helical" evidence="1">
    <location>
        <begin position="51"/>
        <end position="70"/>
    </location>
</feature>
<accession>A0A212T3J7</accession>
<keyword evidence="3" id="KW-1185">Reference proteome</keyword>
<evidence type="ECO:0000313" key="2">
    <source>
        <dbReference type="EMBL" id="SNC60623.1"/>
    </source>
</evidence>
<dbReference type="EMBL" id="FYEX01000001">
    <property type="protein sequence ID" value="SNC60623.1"/>
    <property type="molecule type" value="Genomic_DNA"/>
</dbReference>
<dbReference type="RefSeq" id="WP_088812159.1">
    <property type="nucleotide sequence ID" value="NZ_FYEX01000001.1"/>
</dbReference>
<dbReference type="AlphaFoldDB" id="A0A212T3J7"/>
<keyword evidence="1" id="KW-0812">Transmembrane</keyword>
<keyword evidence="1" id="KW-1133">Transmembrane helix</keyword>
<name>A0A212T3J7_9BURK</name>